<evidence type="ECO:0000313" key="2">
    <source>
        <dbReference type="EMBL" id="KAH9629836.1"/>
    </source>
</evidence>
<reference evidence="2" key="1">
    <citation type="journal article" date="2021" name="G3 (Bethesda)">
        <title>Genome and transcriptome analysis of the beet armyworm Spodoptera exigua reveals targets for pest control. .</title>
        <authorList>
            <person name="Simon S."/>
            <person name="Breeschoten T."/>
            <person name="Jansen H.J."/>
            <person name="Dirks R.P."/>
            <person name="Schranz M.E."/>
            <person name="Ros V.I.D."/>
        </authorList>
    </citation>
    <scope>NUCLEOTIDE SEQUENCE</scope>
    <source>
        <strain evidence="2">TB_SE_WUR_2020</strain>
    </source>
</reference>
<evidence type="ECO:0000313" key="3">
    <source>
        <dbReference type="Proteomes" id="UP000814243"/>
    </source>
</evidence>
<proteinExistence type="predicted"/>
<evidence type="ECO:0000256" key="1">
    <source>
        <dbReference type="SAM" id="MobiDB-lite"/>
    </source>
</evidence>
<gene>
    <name evidence="2" type="ORF">HF086_011486</name>
</gene>
<feature type="compositionally biased region" description="Basic and acidic residues" evidence="1">
    <location>
        <begin position="124"/>
        <end position="145"/>
    </location>
</feature>
<organism evidence="2 3">
    <name type="scientific">Spodoptera exigua</name>
    <name type="common">Beet armyworm</name>
    <name type="synonym">Noctua fulgens</name>
    <dbReference type="NCBI Taxonomy" id="7107"/>
    <lineage>
        <taxon>Eukaryota</taxon>
        <taxon>Metazoa</taxon>
        <taxon>Ecdysozoa</taxon>
        <taxon>Arthropoda</taxon>
        <taxon>Hexapoda</taxon>
        <taxon>Insecta</taxon>
        <taxon>Pterygota</taxon>
        <taxon>Neoptera</taxon>
        <taxon>Endopterygota</taxon>
        <taxon>Lepidoptera</taxon>
        <taxon>Glossata</taxon>
        <taxon>Ditrysia</taxon>
        <taxon>Noctuoidea</taxon>
        <taxon>Noctuidae</taxon>
        <taxon>Amphipyrinae</taxon>
        <taxon>Spodoptera</taxon>
    </lineage>
</organism>
<dbReference type="AlphaFoldDB" id="A0A922S9C5"/>
<feature type="non-terminal residue" evidence="2">
    <location>
        <position position="1"/>
    </location>
</feature>
<accession>A0A922S9C5</accession>
<comment type="caution">
    <text evidence="2">The sequence shown here is derived from an EMBL/GenBank/DDBJ whole genome shotgun (WGS) entry which is preliminary data.</text>
</comment>
<name>A0A922S9C5_SPOEX</name>
<sequence>LLELQAKCQSLTFKDVERMWFKNISNHTETIMKERGMEKNYGTDSQNLEKIVDENITKFKENKTNEKDHKLNEESSGMISNLYKTDGGGSGWMLNKLEPIKNEKTKDQNLIHTKVPPSLLNKTKKIEPANDANEENKHMSIKNETDNENNNASGKLSTSSLIVTKTIKLANGVKEGNKTTQNENNKEKALGIEEMPPFLLNETKTIKPAYDGYKEDKHESIKNETDNDKSIVLGKKSPTALIETKMTELTNNEEANEKKIRSQKNLSFTFK</sequence>
<protein>
    <submittedName>
        <fullName evidence="2">Uncharacterized protein</fullName>
    </submittedName>
</protein>
<dbReference type="EMBL" id="JACEFF010000851">
    <property type="protein sequence ID" value="KAH9629836.1"/>
    <property type="molecule type" value="Genomic_DNA"/>
</dbReference>
<feature type="region of interest" description="Disordered" evidence="1">
    <location>
        <begin position="123"/>
        <end position="156"/>
    </location>
</feature>
<dbReference type="Proteomes" id="UP000814243">
    <property type="component" value="Unassembled WGS sequence"/>
</dbReference>